<name>A0A6C0D394_9ZZZZ</name>
<proteinExistence type="predicted"/>
<reference evidence="3" key="1">
    <citation type="journal article" date="2020" name="Nature">
        <title>Giant virus diversity and host interactions through global metagenomics.</title>
        <authorList>
            <person name="Schulz F."/>
            <person name="Roux S."/>
            <person name="Paez-Espino D."/>
            <person name="Jungbluth S."/>
            <person name="Walsh D.A."/>
            <person name="Denef V.J."/>
            <person name="McMahon K.D."/>
            <person name="Konstantinidis K.T."/>
            <person name="Eloe-Fadrosh E.A."/>
            <person name="Kyrpides N.C."/>
            <person name="Woyke T."/>
        </authorList>
    </citation>
    <scope>NUCLEOTIDE SEQUENCE</scope>
    <source>
        <strain evidence="3">GVMAG-M-3300023174-107</strain>
    </source>
</reference>
<dbReference type="PROSITE" id="PS50157">
    <property type="entry name" value="ZINC_FINGER_C2H2_2"/>
    <property type="match status" value="1"/>
</dbReference>
<accession>A0A6C0D394</accession>
<evidence type="ECO:0000313" key="3">
    <source>
        <dbReference type="EMBL" id="QHT10369.1"/>
    </source>
</evidence>
<dbReference type="InterPro" id="IPR013087">
    <property type="entry name" value="Znf_C2H2_type"/>
</dbReference>
<feature type="domain" description="C2H2-type" evidence="2">
    <location>
        <begin position="39"/>
        <end position="67"/>
    </location>
</feature>
<dbReference type="Gene3D" id="3.30.160.60">
    <property type="entry name" value="Classic Zinc Finger"/>
    <property type="match status" value="1"/>
</dbReference>
<dbReference type="EMBL" id="MN739520">
    <property type="protein sequence ID" value="QHT10369.1"/>
    <property type="molecule type" value="Genomic_DNA"/>
</dbReference>
<evidence type="ECO:0000259" key="2">
    <source>
        <dbReference type="PROSITE" id="PS50157"/>
    </source>
</evidence>
<evidence type="ECO:0000256" key="1">
    <source>
        <dbReference type="SAM" id="Coils"/>
    </source>
</evidence>
<dbReference type="AlphaFoldDB" id="A0A6C0D394"/>
<protein>
    <recommendedName>
        <fullName evidence="2">C2H2-type domain-containing protein</fullName>
    </recommendedName>
</protein>
<sequence>MSFECKCCKYKTIYKTNFDKHLLTNKHKKNSEIIDDKPFTCKYCSQKYKYKQSLSKHVKYSCTKNKDEDLKELVRLLNNKIENQDKELKDQSKQIEKLKGKLEININTTVNNIHNFTLLSYTETDTSHLTDTDYKKCIETKNWCVVKMIEKVHFNPKKPENRNLFIPSMKDKYVMVYEDGNWKLNHTKDVIEKLYDEKEELISEWVEIHPDDIDSKQAFDRYLFLKDTDNNEKNKKSLHDQTRVLLYNNRPTKNQLELYKPTLEGIEDK</sequence>
<feature type="coiled-coil region" evidence="1">
    <location>
        <begin position="67"/>
        <end position="101"/>
    </location>
</feature>
<organism evidence="3">
    <name type="scientific">viral metagenome</name>
    <dbReference type="NCBI Taxonomy" id="1070528"/>
    <lineage>
        <taxon>unclassified sequences</taxon>
        <taxon>metagenomes</taxon>
        <taxon>organismal metagenomes</taxon>
    </lineage>
</organism>
<keyword evidence="1" id="KW-0175">Coiled coil</keyword>